<dbReference type="EC" id="2.1.1.37" evidence="6"/>
<evidence type="ECO:0000313" key="8">
    <source>
        <dbReference type="Proteomes" id="UP000001876"/>
    </source>
</evidence>
<dbReference type="CDD" id="cd00315">
    <property type="entry name" value="Cyt_C5_DNA_methylase"/>
    <property type="match status" value="1"/>
</dbReference>
<gene>
    <name evidence="7" type="ORF">MICPUCDRAFT_20949</name>
</gene>
<dbReference type="SUPFAM" id="SSF53335">
    <property type="entry name" value="S-adenosyl-L-methionine-dependent methyltransferases"/>
    <property type="match status" value="1"/>
</dbReference>
<dbReference type="KEGG" id="mpp:MICPUCDRAFT_20949"/>
<dbReference type="eggNOG" id="KOG0919">
    <property type="taxonomic scope" value="Eukaryota"/>
</dbReference>
<comment type="catalytic activity">
    <reaction evidence="6">
        <text>a 2'-deoxycytidine in DNA + S-adenosyl-L-methionine = a 5-methyl-2'-deoxycytidine in DNA + S-adenosyl-L-homocysteine + H(+)</text>
        <dbReference type="Rhea" id="RHEA:13681"/>
        <dbReference type="Rhea" id="RHEA-COMP:11369"/>
        <dbReference type="Rhea" id="RHEA-COMP:11370"/>
        <dbReference type="ChEBI" id="CHEBI:15378"/>
        <dbReference type="ChEBI" id="CHEBI:57856"/>
        <dbReference type="ChEBI" id="CHEBI:59789"/>
        <dbReference type="ChEBI" id="CHEBI:85452"/>
        <dbReference type="ChEBI" id="CHEBI:85454"/>
        <dbReference type="EC" id="2.1.1.37"/>
    </reaction>
</comment>
<proteinExistence type="inferred from homology"/>
<comment type="similarity">
    <text evidence="4 5">Belongs to the class I-like SAM-binding methyltransferase superfamily. C5-methyltransferase family.</text>
</comment>
<keyword evidence="2 4" id="KW-0808">Transferase</keyword>
<sequence>FTFSELFAGVGGFGIALRSLGGSVVFASEMCPHARRTYAANNVVEIGDAPPALIVGDITDVCEDIIPPHDILTGGFPCQSFSQRGERKGFEDARGQLFREIARVLGARKPTAFFLENVEGLVTLDDGAAFQIILKELEDVGYDVHSRVYDAKGWVPQSRKRVYLVGFRKDAALATPFRWPPRRDDCGGTVDDILEEEVEEESPDDGYDADVEDDDANVFTSCEVSEYQMDRASAYFKRVHHREPDHPGFLFAETGGVARTLCASYRKSSAYNAELVRADATSTRRARPRYYTPREAARVMGFPETFQPDPERAYHELGNAVVPPLVRTIAEAILRSMGESR</sequence>
<dbReference type="Pfam" id="PF00145">
    <property type="entry name" value="DNA_methylase"/>
    <property type="match status" value="1"/>
</dbReference>
<dbReference type="InterPro" id="IPR001525">
    <property type="entry name" value="C5_MeTfrase"/>
</dbReference>
<organism evidence="8">
    <name type="scientific">Micromonas pusilla (strain CCMP1545)</name>
    <name type="common">Picoplanktonic green alga</name>
    <dbReference type="NCBI Taxonomy" id="564608"/>
    <lineage>
        <taxon>Eukaryota</taxon>
        <taxon>Viridiplantae</taxon>
        <taxon>Chlorophyta</taxon>
        <taxon>Mamiellophyceae</taxon>
        <taxon>Mamiellales</taxon>
        <taxon>Mamiellaceae</taxon>
        <taxon>Micromonas</taxon>
    </lineage>
</organism>
<evidence type="ECO:0000313" key="7">
    <source>
        <dbReference type="EMBL" id="EEH53652.1"/>
    </source>
</evidence>
<evidence type="ECO:0000256" key="4">
    <source>
        <dbReference type="PROSITE-ProRule" id="PRU01016"/>
    </source>
</evidence>
<dbReference type="PANTHER" id="PTHR46098">
    <property type="entry name" value="TRNA (CYTOSINE(38)-C(5))-METHYLTRANSFERASE"/>
    <property type="match status" value="1"/>
</dbReference>
<protein>
    <recommendedName>
        <fullName evidence="6">Cytosine-specific methyltransferase</fullName>
        <ecNumber evidence="6">2.1.1.37</ecNumber>
    </recommendedName>
</protein>
<keyword evidence="8" id="KW-1185">Reference proteome</keyword>
<accession>C1N2U8</accession>
<dbReference type="PANTHER" id="PTHR46098:SF1">
    <property type="entry name" value="TRNA (CYTOSINE(38)-C(5))-METHYLTRANSFERASE"/>
    <property type="match status" value="1"/>
</dbReference>
<dbReference type="Proteomes" id="UP000001876">
    <property type="component" value="Unassembled WGS sequence"/>
</dbReference>
<name>C1N2U8_MICPC</name>
<dbReference type="InterPro" id="IPR050750">
    <property type="entry name" value="C5-MTase"/>
</dbReference>
<dbReference type="GO" id="GO:0003886">
    <property type="term" value="F:DNA (cytosine-5-)-methyltransferase activity"/>
    <property type="evidence" value="ECO:0007669"/>
    <property type="project" value="UniProtKB-EC"/>
</dbReference>
<reference evidence="7 8" key="1">
    <citation type="journal article" date="2009" name="Science">
        <title>Green evolution and dynamic adaptations revealed by genomes of the marine picoeukaryotes Micromonas.</title>
        <authorList>
            <person name="Worden A.Z."/>
            <person name="Lee J.H."/>
            <person name="Mock T."/>
            <person name="Rouze P."/>
            <person name="Simmons M.P."/>
            <person name="Aerts A.L."/>
            <person name="Allen A.E."/>
            <person name="Cuvelier M.L."/>
            <person name="Derelle E."/>
            <person name="Everett M.V."/>
            <person name="Foulon E."/>
            <person name="Grimwood J."/>
            <person name="Gundlach H."/>
            <person name="Henrissat B."/>
            <person name="Napoli C."/>
            <person name="McDonald S.M."/>
            <person name="Parker M.S."/>
            <person name="Rombauts S."/>
            <person name="Salamov A."/>
            <person name="Von Dassow P."/>
            <person name="Badger J.H."/>
            <person name="Coutinho P.M."/>
            <person name="Demir E."/>
            <person name="Dubchak I."/>
            <person name="Gentemann C."/>
            <person name="Eikrem W."/>
            <person name="Gready J.E."/>
            <person name="John U."/>
            <person name="Lanier W."/>
            <person name="Lindquist E.A."/>
            <person name="Lucas S."/>
            <person name="Mayer K.F."/>
            <person name="Moreau H."/>
            <person name="Not F."/>
            <person name="Otillar R."/>
            <person name="Panaud O."/>
            <person name="Pangilinan J."/>
            <person name="Paulsen I."/>
            <person name="Piegu B."/>
            <person name="Poliakov A."/>
            <person name="Robbens S."/>
            <person name="Schmutz J."/>
            <person name="Toulza E."/>
            <person name="Wyss T."/>
            <person name="Zelensky A."/>
            <person name="Zhou K."/>
            <person name="Armbrust E.V."/>
            <person name="Bhattacharya D."/>
            <person name="Goodenough U.W."/>
            <person name="Van de Peer Y."/>
            <person name="Grigoriev I.V."/>
        </authorList>
    </citation>
    <scope>NUCLEOTIDE SEQUENCE [LARGE SCALE GENOMIC DNA]</scope>
    <source>
        <strain evidence="7 8">CCMP1545</strain>
    </source>
</reference>
<keyword evidence="3 4" id="KW-0949">S-adenosyl-L-methionine</keyword>
<dbReference type="InterPro" id="IPR018117">
    <property type="entry name" value="C5_DNA_meth_AS"/>
</dbReference>
<dbReference type="NCBIfam" id="TIGR00675">
    <property type="entry name" value="dcm"/>
    <property type="match status" value="1"/>
</dbReference>
<dbReference type="AlphaFoldDB" id="C1N2U8"/>
<dbReference type="PROSITE" id="PS00094">
    <property type="entry name" value="C5_MTASE_1"/>
    <property type="match status" value="1"/>
</dbReference>
<dbReference type="RefSeq" id="XP_003061940.1">
    <property type="nucleotide sequence ID" value="XM_003061894.1"/>
</dbReference>
<feature type="active site" evidence="4">
    <location>
        <position position="78"/>
    </location>
</feature>
<dbReference type="InterPro" id="IPR029063">
    <property type="entry name" value="SAM-dependent_MTases_sf"/>
</dbReference>
<dbReference type="OrthoDB" id="5376140at2759"/>
<evidence type="ECO:0000256" key="6">
    <source>
        <dbReference type="RuleBase" id="RU000417"/>
    </source>
</evidence>
<dbReference type="EMBL" id="GG663745">
    <property type="protein sequence ID" value="EEH53652.1"/>
    <property type="molecule type" value="Genomic_DNA"/>
</dbReference>
<evidence type="ECO:0000256" key="1">
    <source>
        <dbReference type="ARBA" id="ARBA00022603"/>
    </source>
</evidence>
<dbReference type="PROSITE" id="PS51679">
    <property type="entry name" value="SAM_MT_C5"/>
    <property type="match status" value="1"/>
</dbReference>
<dbReference type="Gene3D" id="3.40.50.150">
    <property type="entry name" value="Vaccinia Virus protein VP39"/>
    <property type="match status" value="1"/>
</dbReference>
<dbReference type="REBASE" id="43656">
    <property type="entry name" value="M.Mpu1545ORF20949P"/>
</dbReference>
<dbReference type="GeneID" id="9687380"/>
<evidence type="ECO:0000256" key="5">
    <source>
        <dbReference type="RuleBase" id="RU000416"/>
    </source>
</evidence>
<dbReference type="GO" id="GO:0032259">
    <property type="term" value="P:methylation"/>
    <property type="evidence" value="ECO:0007669"/>
    <property type="project" value="UniProtKB-KW"/>
</dbReference>
<dbReference type="PRINTS" id="PR00105">
    <property type="entry name" value="C5METTRFRASE"/>
</dbReference>
<dbReference type="Gene3D" id="3.90.120.10">
    <property type="entry name" value="DNA Methylase, subunit A, domain 2"/>
    <property type="match status" value="1"/>
</dbReference>
<feature type="non-terminal residue" evidence="7">
    <location>
        <position position="1"/>
    </location>
</feature>
<evidence type="ECO:0000256" key="3">
    <source>
        <dbReference type="ARBA" id="ARBA00022691"/>
    </source>
</evidence>
<keyword evidence="1 4" id="KW-0489">Methyltransferase</keyword>
<evidence type="ECO:0000256" key="2">
    <source>
        <dbReference type="ARBA" id="ARBA00022679"/>
    </source>
</evidence>